<proteinExistence type="predicted"/>
<sequence>MIVVVSGPSAAGKTTWCREHFTDHVVQEYAPTGAEPADAAPEFWCEVNCGRWREALLREADTGLAVCDDDPMKLHYTWSLARLGLVEPAVWQREVEVNREAVAAGRLGFADLMLVSIPATEELWRRRTGDPARRRRNFELHVRLAEPLREWYQAVERADPGRVRWELRADDPPAERADRYDTTLFDAVVAGLAQDVSRRSRCGPV</sequence>
<protein>
    <submittedName>
        <fullName evidence="1">Uncharacterized protein</fullName>
    </submittedName>
</protein>
<dbReference type="Proteomes" id="UP000598146">
    <property type="component" value="Unassembled WGS sequence"/>
</dbReference>
<dbReference type="InterPro" id="IPR027417">
    <property type="entry name" value="P-loop_NTPase"/>
</dbReference>
<evidence type="ECO:0000313" key="2">
    <source>
        <dbReference type="Proteomes" id="UP000598146"/>
    </source>
</evidence>
<dbReference type="SUPFAM" id="SSF52540">
    <property type="entry name" value="P-loop containing nucleoside triphosphate hydrolases"/>
    <property type="match status" value="1"/>
</dbReference>
<dbReference type="RefSeq" id="WP_196416624.1">
    <property type="nucleotide sequence ID" value="NZ_JADQTO010000012.1"/>
</dbReference>
<evidence type="ECO:0000313" key="1">
    <source>
        <dbReference type="EMBL" id="MBG0564855.1"/>
    </source>
</evidence>
<organism evidence="1 2">
    <name type="scientific">Actinoplanes aureus</name>
    <dbReference type="NCBI Taxonomy" id="2792083"/>
    <lineage>
        <taxon>Bacteria</taxon>
        <taxon>Bacillati</taxon>
        <taxon>Actinomycetota</taxon>
        <taxon>Actinomycetes</taxon>
        <taxon>Micromonosporales</taxon>
        <taxon>Micromonosporaceae</taxon>
        <taxon>Actinoplanes</taxon>
    </lineage>
</organism>
<name>A0A931FZK1_9ACTN</name>
<accession>A0A931FZK1</accession>
<reference evidence="1" key="1">
    <citation type="submission" date="2020-11" db="EMBL/GenBank/DDBJ databases">
        <title>Isolation and identification of active actinomycetes.</title>
        <authorList>
            <person name="Sun X."/>
        </authorList>
    </citation>
    <scope>NUCLEOTIDE SEQUENCE</scope>
    <source>
        <strain evidence="1">NEAU-A11</strain>
    </source>
</reference>
<dbReference type="EMBL" id="JADQTO010000012">
    <property type="protein sequence ID" value="MBG0564855.1"/>
    <property type="molecule type" value="Genomic_DNA"/>
</dbReference>
<comment type="caution">
    <text evidence="1">The sequence shown here is derived from an EMBL/GenBank/DDBJ whole genome shotgun (WGS) entry which is preliminary data.</text>
</comment>
<dbReference type="AlphaFoldDB" id="A0A931FZK1"/>
<keyword evidence="2" id="KW-1185">Reference proteome</keyword>
<gene>
    <name evidence="1" type="ORF">I4J89_25730</name>
</gene>